<evidence type="ECO:0000256" key="2">
    <source>
        <dbReference type="RuleBase" id="RU003616"/>
    </source>
</evidence>
<comment type="caution">
    <text evidence="5">The sequence shown here is derived from an EMBL/GenBank/DDBJ whole genome shotgun (WGS) entry which is preliminary data.</text>
</comment>
<evidence type="ECO:0000259" key="4">
    <source>
        <dbReference type="PROSITE" id="PS01031"/>
    </source>
</evidence>
<reference evidence="6" key="1">
    <citation type="journal article" date="2019" name="Int. J. Syst. Evol. Microbiol.">
        <title>The Global Catalogue of Microorganisms (GCM) 10K type strain sequencing project: providing services to taxonomists for standard genome sequencing and annotation.</title>
        <authorList>
            <consortium name="The Broad Institute Genomics Platform"/>
            <consortium name="The Broad Institute Genome Sequencing Center for Infectious Disease"/>
            <person name="Wu L."/>
            <person name="Ma J."/>
        </authorList>
    </citation>
    <scope>NUCLEOTIDE SEQUENCE [LARGE SCALE GENOMIC DNA]</scope>
    <source>
        <strain evidence="6">CGMCC 4.1782</strain>
    </source>
</reference>
<dbReference type="Pfam" id="PF00011">
    <property type="entry name" value="HSP20"/>
    <property type="match status" value="1"/>
</dbReference>
<organism evidence="5 6">
    <name type="scientific">Pontibacter ruber</name>
    <dbReference type="NCBI Taxonomy" id="1343895"/>
    <lineage>
        <taxon>Bacteria</taxon>
        <taxon>Pseudomonadati</taxon>
        <taxon>Bacteroidota</taxon>
        <taxon>Cytophagia</taxon>
        <taxon>Cytophagales</taxon>
        <taxon>Hymenobacteraceae</taxon>
        <taxon>Pontibacter</taxon>
    </lineage>
</organism>
<dbReference type="EMBL" id="JBHUIM010000001">
    <property type="protein sequence ID" value="MFD2246155.1"/>
    <property type="molecule type" value="Genomic_DNA"/>
</dbReference>
<accession>A0ABW5CXZ6</accession>
<dbReference type="InterPro" id="IPR002068">
    <property type="entry name" value="A-crystallin/Hsp20_dom"/>
</dbReference>
<dbReference type="PANTHER" id="PTHR11527">
    <property type="entry name" value="HEAT-SHOCK PROTEIN 20 FAMILY MEMBER"/>
    <property type="match status" value="1"/>
</dbReference>
<dbReference type="InterPro" id="IPR008978">
    <property type="entry name" value="HSP20-like_chaperone"/>
</dbReference>
<gene>
    <name evidence="5" type="ORF">ACFSKP_07795</name>
</gene>
<evidence type="ECO:0000256" key="1">
    <source>
        <dbReference type="PROSITE-ProRule" id="PRU00285"/>
    </source>
</evidence>
<dbReference type="PROSITE" id="PS01031">
    <property type="entry name" value="SHSP"/>
    <property type="match status" value="1"/>
</dbReference>
<dbReference type="Proteomes" id="UP001597374">
    <property type="component" value="Unassembled WGS sequence"/>
</dbReference>
<dbReference type="InterPro" id="IPR031107">
    <property type="entry name" value="Small_HSP"/>
</dbReference>
<evidence type="ECO:0000313" key="5">
    <source>
        <dbReference type="EMBL" id="MFD2246155.1"/>
    </source>
</evidence>
<evidence type="ECO:0000313" key="6">
    <source>
        <dbReference type="Proteomes" id="UP001597374"/>
    </source>
</evidence>
<dbReference type="Gene3D" id="2.60.40.790">
    <property type="match status" value="1"/>
</dbReference>
<feature type="region of interest" description="Disordered" evidence="3">
    <location>
        <begin position="134"/>
        <end position="169"/>
    </location>
</feature>
<dbReference type="SUPFAM" id="SSF49764">
    <property type="entry name" value="HSP20-like chaperones"/>
    <property type="match status" value="1"/>
</dbReference>
<dbReference type="CDD" id="cd06464">
    <property type="entry name" value="ACD_sHsps-like"/>
    <property type="match status" value="1"/>
</dbReference>
<sequence>MTLTRFNGMQENMPQNFSSMLDRFFNESVNTRGMAGFTPSVDASETERGFEIEVALPGVKREDISIDFQEGRLTISGERRFEKREEGRRYQMMETQYGSFTRSFYLPDNVNPDQIQAKFSDGVLSVMVPKDEKKTMKRQIRIEAGEEREAAPKQKKTATASENGKTAKS</sequence>
<comment type="similarity">
    <text evidence="1 2">Belongs to the small heat shock protein (HSP20) family.</text>
</comment>
<feature type="compositionally biased region" description="Polar residues" evidence="3">
    <location>
        <begin position="157"/>
        <end position="169"/>
    </location>
</feature>
<feature type="compositionally biased region" description="Basic and acidic residues" evidence="3">
    <location>
        <begin position="134"/>
        <end position="152"/>
    </location>
</feature>
<evidence type="ECO:0000256" key="3">
    <source>
        <dbReference type="SAM" id="MobiDB-lite"/>
    </source>
</evidence>
<protein>
    <submittedName>
        <fullName evidence="5">Hsp20/alpha crystallin family protein</fullName>
    </submittedName>
</protein>
<proteinExistence type="inferred from homology"/>
<name>A0ABW5CXZ6_9BACT</name>
<feature type="domain" description="SHSP" evidence="4">
    <location>
        <begin position="32"/>
        <end position="145"/>
    </location>
</feature>
<dbReference type="RefSeq" id="WP_250427831.1">
    <property type="nucleotide sequence ID" value="NZ_JALPRR010000001.1"/>
</dbReference>
<keyword evidence="6" id="KW-1185">Reference proteome</keyword>